<feature type="compositionally biased region" description="Basic residues" evidence="1">
    <location>
        <begin position="2505"/>
        <end position="2516"/>
    </location>
</feature>
<feature type="compositionally biased region" description="Polar residues" evidence="1">
    <location>
        <begin position="2124"/>
        <end position="2133"/>
    </location>
</feature>
<feature type="region of interest" description="Disordered" evidence="1">
    <location>
        <begin position="2070"/>
        <end position="2141"/>
    </location>
</feature>
<feature type="region of interest" description="Disordered" evidence="1">
    <location>
        <begin position="1309"/>
        <end position="1403"/>
    </location>
</feature>
<feature type="region of interest" description="Disordered" evidence="1">
    <location>
        <begin position="511"/>
        <end position="557"/>
    </location>
</feature>
<feature type="compositionally biased region" description="Basic and acidic residues" evidence="1">
    <location>
        <begin position="1250"/>
        <end position="1260"/>
    </location>
</feature>
<feature type="compositionally biased region" description="Polar residues" evidence="1">
    <location>
        <begin position="4337"/>
        <end position="4358"/>
    </location>
</feature>
<feature type="compositionally biased region" description="Acidic residues" evidence="1">
    <location>
        <begin position="3745"/>
        <end position="3755"/>
    </location>
</feature>
<feature type="compositionally biased region" description="Basic and acidic residues" evidence="1">
    <location>
        <begin position="808"/>
        <end position="824"/>
    </location>
</feature>
<feature type="compositionally biased region" description="Basic and acidic residues" evidence="1">
    <location>
        <begin position="2234"/>
        <end position="2255"/>
    </location>
</feature>
<feature type="region of interest" description="Disordered" evidence="1">
    <location>
        <begin position="4679"/>
        <end position="4749"/>
    </location>
</feature>
<feature type="compositionally biased region" description="Polar residues" evidence="1">
    <location>
        <begin position="168"/>
        <end position="188"/>
    </location>
</feature>
<accession>A0A8H4HA13</accession>
<dbReference type="OrthoDB" id="5365701at2759"/>
<feature type="compositionally biased region" description="Low complexity" evidence="1">
    <location>
        <begin position="3715"/>
        <end position="3724"/>
    </location>
</feature>
<feature type="compositionally biased region" description="Polar residues" evidence="1">
    <location>
        <begin position="4184"/>
        <end position="4197"/>
    </location>
</feature>
<feature type="compositionally biased region" description="Basic residues" evidence="1">
    <location>
        <begin position="4133"/>
        <end position="4142"/>
    </location>
</feature>
<feature type="compositionally biased region" description="Low complexity" evidence="1">
    <location>
        <begin position="2481"/>
        <end position="2493"/>
    </location>
</feature>
<feature type="compositionally biased region" description="Basic residues" evidence="1">
    <location>
        <begin position="1639"/>
        <end position="1648"/>
    </location>
</feature>
<feature type="region of interest" description="Disordered" evidence="1">
    <location>
        <begin position="4559"/>
        <end position="4653"/>
    </location>
</feature>
<feature type="region of interest" description="Disordered" evidence="1">
    <location>
        <begin position="1164"/>
        <end position="1296"/>
    </location>
</feature>
<feature type="compositionally biased region" description="Low complexity" evidence="1">
    <location>
        <begin position="14"/>
        <end position="23"/>
    </location>
</feature>
<feature type="compositionally biased region" description="Basic and acidic residues" evidence="1">
    <location>
        <begin position="1375"/>
        <end position="1398"/>
    </location>
</feature>
<feature type="compositionally biased region" description="Polar residues" evidence="1">
    <location>
        <begin position="2920"/>
        <end position="2929"/>
    </location>
</feature>
<feature type="compositionally biased region" description="Polar residues" evidence="1">
    <location>
        <begin position="1506"/>
        <end position="1517"/>
    </location>
</feature>
<feature type="compositionally biased region" description="Low complexity" evidence="1">
    <location>
        <begin position="601"/>
        <end position="611"/>
    </location>
</feature>
<feature type="compositionally biased region" description="Basic residues" evidence="1">
    <location>
        <begin position="3762"/>
        <end position="3775"/>
    </location>
</feature>
<feature type="compositionally biased region" description="Polar residues" evidence="1">
    <location>
        <begin position="3532"/>
        <end position="3550"/>
    </location>
</feature>
<feature type="compositionally biased region" description="Basic and acidic residues" evidence="1">
    <location>
        <begin position="3915"/>
        <end position="3930"/>
    </location>
</feature>
<feature type="compositionally biased region" description="Low complexity" evidence="1">
    <location>
        <begin position="3434"/>
        <end position="3461"/>
    </location>
</feature>
<feature type="compositionally biased region" description="Basic and acidic residues" evidence="1">
    <location>
        <begin position="4143"/>
        <end position="4170"/>
    </location>
</feature>
<dbReference type="InterPro" id="IPR053268">
    <property type="entry name" value="Woronin_anchor"/>
</dbReference>
<feature type="compositionally biased region" description="Basic and acidic residues" evidence="1">
    <location>
        <begin position="2631"/>
        <end position="2649"/>
    </location>
</feature>
<feature type="compositionally biased region" description="Low complexity" evidence="1">
    <location>
        <begin position="52"/>
        <end position="70"/>
    </location>
</feature>
<evidence type="ECO:0008006" key="4">
    <source>
        <dbReference type="Google" id="ProtNLM"/>
    </source>
</evidence>
<feature type="compositionally biased region" description="Basic residues" evidence="1">
    <location>
        <begin position="2376"/>
        <end position="2387"/>
    </location>
</feature>
<feature type="region of interest" description="Disordered" evidence="1">
    <location>
        <begin position="1460"/>
        <end position="1998"/>
    </location>
</feature>
<feature type="compositionally biased region" description="Polar residues" evidence="1">
    <location>
        <begin position="2269"/>
        <end position="2284"/>
    </location>
</feature>
<feature type="compositionally biased region" description="Basic and acidic residues" evidence="1">
    <location>
        <begin position="2932"/>
        <end position="2943"/>
    </location>
</feature>
<comment type="caution">
    <text evidence="2">The sequence shown here is derived from an EMBL/GenBank/DDBJ whole genome shotgun (WGS) entry which is preliminary data.</text>
</comment>
<feature type="compositionally biased region" description="Low complexity" evidence="1">
    <location>
        <begin position="2443"/>
        <end position="2457"/>
    </location>
</feature>
<feature type="region of interest" description="Disordered" evidence="1">
    <location>
        <begin position="799"/>
        <end position="946"/>
    </location>
</feature>
<feature type="compositionally biased region" description="Basic residues" evidence="1">
    <location>
        <begin position="3482"/>
        <end position="3496"/>
    </location>
</feature>
<feature type="compositionally biased region" description="Polar residues" evidence="1">
    <location>
        <begin position="3868"/>
        <end position="3884"/>
    </location>
</feature>
<feature type="compositionally biased region" description="Basic and acidic residues" evidence="1">
    <location>
        <begin position="3390"/>
        <end position="3404"/>
    </location>
</feature>
<protein>
    <recommendedName>
        <fullName evidence="4">Involucrin repeat protein</fullName>
    </recommendedName>
</protein>
<feature type="region of interest" description="Disordered" evidence="1">
    <location>
        <begin position="331"/>
        <end position="369"/>
    </location>
</feature>
<proteinExistence type="predicted"/>
<feature type="compositionally biased region" description="Gly residues" evidence="1">
    <location>
        <begin position="1"/>
        <end position="10"/>
    </location>
</feature>
<feature type="compositionally biased region" description="Polar residues" evidence="1">
    <location>
        <begin position="2813"/>
        <end position="2823"/>
    </location>
</feature>
<feature type="compositionally biased region" description="Basic residues" evidence="1">
    <location>
        <begin position="4031"/>
        <end position="4042"/>
    </location>
</feature>
<feature type="compositionally biased region" description="Basic and acidic residues" evidence="1">
    <location>
        <begin position="2581"/>
        <end position="2593"/>
    </location>
</feature>
<feature type="compositionally biased region" description="Basic residues" evidence="1">
    <location>
        <begin position="640"/>
        <end position="656"/>
    </location>
</feature>
<feature type="compositionally biased region" description="Basic residues" evidence="1">
    <location>
        <begin position="3688"/>
        <end position="3698"/>
    </location>
</feature>
<feature type="compositionally biased region" description="Polar residues" evidence="1">
    <location>
        <begin position="2390"/>
        <end position="2402"/>
    </location>
</feature>
<feature type="compositionally biased region" description="Basic and acidic residues" evidence="1">
    <location>
        <begin position="4711"/>
        <end position="4724"/>
    </location>
</feature>
<feature type="compositionally biased region" description="Basic and acidic residues" evidence="1">
    <location>
        <begin position="4624"/>
        <end position="4641"/>
    </location>
</feature>
<feature type="compositionally biased region" description="Low complexity" evidence="1">
    <location>
        <begin position="3056"/>
        <end position="3069"/>
    </location>
</feature>
<feature type="compositionally biased region" description="Basic and acidic residues" evidence="1">
    <location>
        <begin position="1789"/>
        <end position="1801"/>
    </location>
</feature>
<feature type="compositionally biased region" description="Basic residues" evidence="1">
    <location>
        <begin position="3124"/>
        <end position="3137"/>
    </location>
</feature>
<feature type="compositionally biased region" description="Basic residues" evidence="1">
    <location>
        <begin position="3366"/>
        <end position="3378"/>
    </location>
</feature>
<dbReference type="EMBL" id="JAAAPX010000028">
    <property type="protein sequence ID" value="KAF4240082.1"/>
    <property type="molecule type" value="Genomic_DNA"/>
</dbReference>
<feature type="compositionally biased region" description="Polar residues" evidence="1">
    <location>
        <begin position="3462"/>
        <end position="3480"/>
    </location>
</feature>
<feature type="compositionally biased region" description="Polar residues" evidence="1">
    <location>
        <begin position="4369"/>
        <end position="4382"/>
    </location>
</feature>
<feature type="compositionally biased region" description="Basic and acidic residues" evidence="1">
    <location>
        <begin position="4441"/>
        <end position="4455"/>
    </location>
</feature>
<feature type="compositionally biased region" description="Basic and acidic residues" evidence="1">
    <location>
        <begin position="1521"/>
        <end position="1555"/>
    </location>
</feature>
<feature type="compositionally biased region" description="Polar residues" evidence="1">
    <location>
        <begin position="4990"/>
        <end position="5008"/>
    </location>
</feature>
<feature type="compositionally biased region" description="Basic and acidic residues" evidence="1">
    <location>
        <begin position="1105"/>
        <end position="1145"/>
    </location>
</feature>
<feature type="compositionally biased region" description="Basic and acidic residues" evidence="1">
    <location>
        <begin position="1951"/>
        <end position="1972"/>
    </location>
</feature>
<feature type="compositionally biased region" description="Basic and acidic residues" evidence="1">
    <location>
        <begin position="3182"/>
        <end position="3210"/>
    </location>
</feature>
<feature type="compositionally biased region" description="Basic and acidic residues" evidence="1">
    <location>
        <begin position="2837"/>
        <end position="2847"/>
    </location>
</feature>
<feature type="compositionally biased region" description="Basic residues" evidence="1">
    <location>
        <begin position="515"/>
        <end position="524"/>
    </location>
</feature>
<feature type="compositionally biased region" description="Acidic residues" evidence="1">
    <location>
        <begin position="4053"/>
        <end position="4062"/>
    </location>
</feature>
<feature type="region of interest" description="Disordered" evidence="1">
    <location>
        <begin position="2226"/>
        <end position="4219"/>
    </location>
</feature>
<feature type="compositionally biased region" description="Polar residues" evidence="1">
    <location>
        <begin position="5016"/>
        <end position="5030"/>
    </location>
</feature>
<dbReference type="Proteomes" id="UP000653565">
    <property type="component" value="Unassembled WGS sequence"/>
</dbReference>
<evidence type="ECO:0000313" key="3">
    <source>
        <dbReference type="Proteomes" id="UP000653565"/>
    </source>
</evidence>
<feature type="compositionally biased region" description="Polar residues" evidence="1">
    <location>
        <begin position="3096"/>
        <end position="3106"/>
    </location>
</feature>
<dbReference type="PANTHER" id="PTHR40641">
    <property type="entry name" value="INVOLUCRIN REPEAT PROTEIN (AFU_ORTHOLOGUE AFUA_2G08060)"/>
    <property type="match status" value="1"/>
</dbReference>
<feature type="compositionally biased region" description="Basic residues" evidence="1">
    <location>
        <begin position="4427"/>
        <end position="4440"/>
    </location>
</feature>
<feature type="compositionally biased region" description="Low complexity" evidence="1">
    <location>
        <begin position="3592"/>
        <end position="3604"/>
    </location>
</feature>
<feature type="compositionally biased region" description="Low complexity" evidence="1">
    <location>
        <begin position="528"/>
        <end position="537"/>
    </location>
</feature>
<feature type="compositionally biased region" description="Basic and acidic residues" evidence="1">
    <location>
        <begin position="1178"/>
        <end position="1198"/>
    </location>
</feature>
<dbReference type="PANTHER" id="PTHR40641:SF2">
    <property type="entry name" value="INVOLUCRIN REPEAT PROTEIN"/>
    <property type="match status" value="1"/>
</dbReference>
<feature type="region of interest" description="Disordered" evidence="1">
    <location>
        <begin position="1105"/>
        <end position="1147"/>
    </location>
</feature>
<feature type="compositionally biased region" description="Polar residues" evidence="1">
    <location>
        <begin position="1985"/>
        <end position="1994"/>
    </location>
</feature>
<feature type="compositionally biased region" description="Basic residues" evidence="1">
    <location>
        <begin position="683"/>
        <end position="697"/>
    </location>
</feature>
<feature type="compositionally biased region" description="Polar residues" evidence="1">
    <location>
        <begin position="2743"/>
        <end position="2752"/>
    </location>
</feature>
<feature type="region of interest" description="Disordered" evidence="1">
    <location>
        <begin position="595"/>
        <end position="660"/>
    </location>
</feature>
<feature type="compositionally biased region" description="Basic and acidic residues" evidence="1">
    <location>
        <begin position="1207"/>
        <end position="1226"/>
    </location>
</feature>
<feature type="region of interest" description="Disordered" evidence="1">
    <location>
        <begin position="1027"/>
        <end position="1077"/>
    </location>
</feature>
<evidence type="ECO:0000313" key="2">
    <source>
        <dbReference type="EMBL" id="KAF4240082.1"/>
    </source>
</evidence>
<feature type="compositionally biased region" description="Low complexity" evidence="1">
    <location>
        <begin position="900"/>
        <end position="915"/>
    </location>
</feature>
<feature type="compositionally biased region" description="Polar residues" evidence="1">
    <location>
        <begin position="3816"/>
        <end position="3832"/>
    </location>
</feature>
<evidence type="ECO:0000256" key="1">
    <source>
        <dbReference type="SAM" id="MobiDB-lite"/>
    </source>
</evidence>
<feature type="compositionally biased region" description="Pro residues" evidence="1">
    <location>
        <begin position="5037"/>
        <end position="5048"/>
    </location>
</feature>
<feature type="compositionally biased region" description="Basic residues" evidence="1">
    <location>
        <begin position="2910"/>
        <end position="2919"/>
    </location>
</feature>
<name>A0A8H4HA13_9EURO</name>
<feature type="compositionally biased region" description="Basic and acidic residues" evidence="1">
    <location>
        <begin position="42"/>
        <end position="51"/>
    </location>
</feature>
<feature type="compositionally biased region" description="Basic and acidic residues" evidence="1">
    <location>
        <begin position="1068"/>
        <end position="1077"/>
    </location>
</feature>
<feature type="region of interest" description="Disordered" evidence="1">
    <location>
        <begin position="4973"/>
        <end position="5102"/>
    </location>
</feature>
<feature type="compositionally biased region" description="Basic and acidic residues" evidence="1">
    <location>
        <begin position="1478"/>
        <end position="1488"/>
    </location>
</feature>
<feature type="compositionally biased region" description="Polar residues" evidence="1">
    <location>
        <begin position="3224"/>
        <end position="3262"/>
    </location>
</feature>
<feature type="region of interest" description="Disordered" evidence="1">
    <location>
        <begin position="4795"/>
        <end position="4851"/>
    </location>
</feature>
<feature type="compositionally biased region" description="Basic residues" evidence="1">
    <location>
        <begin position="4286"/>
        <end position="4297"/>
    </location>
</feature>
<feature type="compositionally biased region" description="Basic and acidic residues" evidence="1">
    <location>
        <begin position="1356"/>
        <end position="1365"/>
    </location>
</feature>
<feature type="compositionally biased region" description="Basic and acidic residues" evidence="1">
    <location>
        <begin position="1572"/>
        <end position="1594"/>
    </location>
</feature>
<feature type="compositionally biased region" description="Low complexity" evidence="1">
    <location>
        <begin position="3662"/>
        <end position="3674"/>
    </location>
</feature>
<keyword evidence="3" id="KW-1185">Reference proteome</keyword>
<feature type="region of interest" description="Disordered" evidence="1">
    <location>
        <begin position="1"/>
        <end position="314"/>
    </location>
</feature>
<feature type="compositionally biased region" description="Basic and acidic residues" evidence="1">
    <location>
        <begin position="1700"/>
        <end position="1774"/>
    </location>
</feature>
<feature type="compositionally biased region" description="Polar residues" evidence="1">
    <location>
        <begin position="4456"/>
        <end position="4469"/>
    </location>
</feature>
<feature type="region of interest" description="Disordered" evidence="1">
    <location>
        <begin position="1431"/>
        <end position="1450"/>
    </location>
</feature>
<feature type="region of interest" description="Disordered" evidence="1">
    <location>
        <begin position="4249"/>
        <end position="4474"/>
    </location>
</feature>
<feature type="compositionally biased region" description="Polar residues" evidence="1">
    <location>
        <begin position="1654"/>
        <end position="1671"/>
    </location>
</feature>
<reference evidence="2" key="1">
    <citation type="journal article" date="2020" name="bioRxiv">
        <title>Genomic and phenotypic heterogeneity of clinical isolates of the human pathogens Aspergillus fumigatus, Aspergillus lentulus and Aspergillus fumigatiaffinis.</title>
        <authorList>
            <person name="dos Santos R.A.C."/>
            <person name="Steenwyk J.L."/>
            <person name="Rivero-Menendez O."/>
            <person name="Mead M.E."/>
            <person name="Silva L.P."/>
            <person name="Bastos R.W."/>
            <person name="Alastruey-Izquierdo A."/>
            <person name="Goldman G.H."/>
            <person name="Rokas A."/>
        </authorList>
    </citation>
    <scope>NUCLEOTIDE SEQUENCE</scope>
    <source>
        <strain evidence="2">CNM-CM6805</strain>
    </source>
</reference>
<feature type="compositionally biased region" description="Polar residues" evidence="1">
    <location>
        <begin position="2346"/>
        <end position="2361"/>
    </location>
</feature>
<feature type="region of interest" description="Disordered" evidence="1">
    <location>
        <begin position="672"/>
        <end position="712"/>
    </location>
</feature>
<feature type="compositionally biased region" description="Basic residues" evidence="1">
    <location>
        <begin position="2770"/>
        <end position="2782"/>
    </location>
</feature>
<feature type="compositionally biased region" description="Low complexity" evidence="1">
    <location>
        <begin position="1868"/>
        <end position="1877"/>
    </location>
</feature>
<feature type="compositionally biased region" description="Polar residues" evidence="1">
    <location>
        <begin position="3951"/>
        <end position="3962"/>
    </location>
</feature>
<organism evidence="2 3">
    <name type="scientific">Aspergillus fumigatiaffinis</name>
    <dbReference type="NCBI Taxonomy" id="340414"/>
    <lineage>
        <taxon>Eukaryota</taxon>
        <taxon>Fungi</taxon>
        <taxon>Dikarya</taxon>
        <taxon>Ascomycota</taxon>
        <taxon>Pezizomycotina</taxon>
        <taxon>Eurotiomycetes</taxon>
        <taxon>Eurotiomycetidae</taxon>
        <taxon>Eurotiales</taxon>
        <taxon>Aspergillaceae</taxon>
        <taxon>Aspergillus</taxon>
        <taxon>Aspergillus subgen. Fumigati</taxon>
    </lineage>
</organism>
<feature type="compositionally biased region" description="Basic and acidic residues" evidence="1">
    <location>
        <begin position="2682"/>
        <end position="2726"/>
    </location>
</feature>
<feature type="compositionally biased region" description="Basic and acidic residues" evidence="1">
    <location>
        <begin position="1672"/>
        <end position="1686"/>
    </location>
</feature>
<feature type="compositionally biased region" description="Basic and acidic residues" evidence="1">
    <location>
        <begin position="3510"/>
        <end position="3528"/>
    </location>
</feature>
<feature type="compositionally biased region" description="Basic and acidic residues" evidence="1">
    <location>
        <begin position="3845"/>
        <end position="3864"/>
    </location>
</feature>
<feature type="compositionally biased region" description="Basic and acidic residues" evidence="1">
    <location>
        <begin position="4104"/>
        <end position="4117"/>
    </location>
</feature>
<feature type="compositionally biased region" description="Basic and acidic residues" evidence="1">
    <location>
        <begin position="3082"/>
        <end position="3095"/>
    </location>
</feature>
<gene>
    <name evidence="2" type="ORF">CNMCM6805_005278</name>
</gene>
<feature type="compositionally biased region" description="Low complexity" evidence="1">
    <location>
        <begin position="2754"/>
        <end position="2769"/>
    </location>
</feature>
<feature type="compositionally biased region" description="Basic and acidic residues" evidence="1">
    <location>
        <begin position="2300"/>
        <end position="2311"/>
    </location>
</feature>
<feature type="compositionally biased region" description="Basic and acidic residues" evidence="1">
    <location>
        <begin position="89"/>
        <end position="167"/>
    </location>
</feature>
<sequence>MFRALMGGGRSSDSRSTTSSSKSSSRRRTNSKASSTVSHKTSRGDDRDRGLGDLSTYSSSGSRSKRYAPSAAGDSVASSYATADPGISVEHDRIIIERTPKRRDTDEESGRDRYSDMRDRDGRSSRRRDRDRSQSRERERPRSERNERAQLEDDAAESRDHRRERSRTQSGDTYLPPVSTSMPIQPNSPLVYDPHVQQQFPGQFPAYVAEPYRPPNPAGEAADYYGDQGQSVAEQPGVRPKPPSIIPSSQAHLMTASPVANPPPEPSSMGQVGAAAAYFTDDAEIAGDPAPGRPDRPTAEATSKPPKPSNAAFGISGMTAGAAAYGTGSSFPLPAGPTSPPEPVPTTAPYASPVTSSTTKPPHTHGIGASVGAAAAGAAAGYMLGHHQHHSMSSTDHLSQYTMQNYDEASQHGFGNPGPTIHNAPANPAWYAAGTAGAALPYAASPLHPHHAAVHHGAPFPSGSLAFQQRQRGPLDKFIDFWRDPEGVGMFEEYTEAIGVCKYCFEPGTSSRDAPRKHHYRPRRSSGERYSGGSRVGKASRYTSSEDEGRRRKKSSRSSWLLPGLLGGITAKALFNNKDFEDTYSVRSGRVMTVNDTESVSTTRRSQTSRGVYRRRSQSRDRESRIIYSDSKSQYEDKRHRSRSRSHSSSRNGRHSALRDAAVGAAVGSGALALAKSRDRSRSRSRSRSPRKSKGRKSSTSDSSSFLDISQPARKSVGGGIASFFTASSENRGKRRVKKRRSIFSFNNSSSSSLDADLAFGTGFARKPARKSDKKSSKKKDRDVDAALLGLGAAATALAATSHRRSRRTGEILAAKETRSRHSDYASSVTNDEGWEDLDSGDQSTSSVSSALAFGDTGLFGSDESQSSDSGTSRWGWRWGSKKDKKKKNKASSPQDGFPTGAALAAGALGTAALASTQDRGSKLPRQPASSSSGSLQHVAPVPTSDPTLVDAIKVTSLSSTEPAFVRPGPIPLQQPQPMTPVSQAVYATQGESIPAYPAPMIPPAFPPTTYIPYRPEQIQNVAQGFNRPHHRSDSSPVFHTEPLEGAPAPGLKRRSTVKDQSSVQFDLTKEQADKERRADRLEQLKREAERASGVQLIDREYEATVRDDDRRSGRYEDRGYDDRRQDEPREDRYVKDSGKDKDPFSRVGAVAAGAIGAAAAATVLSGRSSVDESSETSQRRHEERRQQRRAERRRGSEPESTVSSRNKSEPVQESNDHPPEERQPEPTKPPSPSRSPHKYDDYAEFFAPEELRHSPDTYKRRAPTSMPTIVEIEPASERQSREAVQQAEESHSGYRDLPWSVPVLKLIEPTPPQSLSGSVRDAASPVGNPRDLPPLEEEEDVKPAARQTTGSRVSWGEHETHEYEVPSTSSELESVDHETTRGRQEPHSPVLEQRDVSPKSLTDDVGADIEFAAALAAATAAAGFDPALVTEDPTYHTRSSPPGSRAGVEYRHPWVEAELESRIPHGFVEGEVETPEDEKAQHNRVVEEQPLYTEPEPVSWEPDNQEPSEPQTQTPIAQDVIDRLNEKQDERDSSRKALSDKEKSPNTGKERDEPELPAQDSFSMPGGFETEESRSESKRDVDSRDDGELDRRSVASAPVSGEYDSSTRPRKSTQDSGYFDDGEDAASASVEQDGSEGKKKRRKRRSKRDSDTFTDSASVTSSPARIGQSSETRKSMDDKDKEKKAGGFFSSIFGSRVSEPVDSKRSSSADRPSSRDVQSEVGRREYEESRRRRKEERTSRRDEESGSDKENSKARDKDGIDIENYKSSRQRREERRRRRYEDIVDSGKPGEYEKDRTISEDRDENQSFLAEGPEMPVQIGDGDRECGASGRVRLAEGAVTGLGIGVLEQRPRGRSTPPEASERIMDPAPRSRSRPASPEPNQQEGDNQSQSSRRSSILRLKDSPTAVPLHFRRPPVSPGTNRSVSVGAPTAPSPGSPTAPKRRPNSTEFKNSREIRPLWLVERHGPGHGEHEPEEPLPSLPSSKTSSANTSVEDLTALQDERSWEAVDLSHYVHGTRRLSGIDVSQSRGFEHDALGSQQVTPTAATFEQIHPHPPSRKEKLKYEFHSPSELLQDPSPYGDVQPFDMGDLPSAEGSAVGVKDASAENEDNVERAAEALPPRPSTPQNNGTAASEDTETTPTQTRTVNAFEGPGFAGVVDAAVAAAVSGHLSMQPDVAISDKEGPVDLHYDVDRTDKSIADHEPAATSFPAPDAPLDFAAVVDAAVAAATSSTGEKPEAAREIEQPQATEESKDEIVTAVSEHQGPVEPQLQQSPEISEPISQTPHPGEQEPSHPTGNDDSFPRDDKRRDSVDTVVPLAEEGTDEKEKLDASAVLPDLTGENKELPSETTNENANENDQAQTEEPPADTDEPSSSSAKKKKKKNKKKRQSMDSSTQEPTTPVDDSTVDQKEAGISTVEDAWTDAVESSEPAPKEQVLAEQPASAVPTPAPEQEPTEATVDIEQVIEAPEVSKAIEEEPAPAAPEDAPAESTAETPAEDQAETSSSKKSKKKKKKKNKGSAPEENTEDPTSTKTPEASAATSQVIAQEQVEPTVETTQPAEEEPKPTEESTIAVAENTGEPEPVPKEMEATEDPSRATLQDVPVAEGIPESQVEADNQAKELPQSGEEFQAEPTRDQELPENTEITRKTDDLSSGTDPSGLAESDMVNETTSPEVWHDALASSPEDKSAETEQADLKSDEPQNEEKAPESEIQPLDKEQVEIPEKPAEVDTPALTQVVDPPFTEQVETADSGVQNEEPTPTTTESETPLSRKNSKKNKKKNKRKNTAETPVQNEAVDTAEPISSVEGVPEPGPEATTTAAEQPQVTLPDEAVGEDKEEATDVRDVKEEPLPENTAEIANDPQPTTVEEIHQTGAEQSAPDVVAKIMSESQPAAPQEVLETAPEEPIDEQPKKKGKKKKNRKSVNVSESQPESESEARTGEPRSVEPAETPQPQISGEVAGDSQVPPESDVSEAPAGIEDVTPIPAAEAVELNLPVEKDETNGGEPHVSEPSEQSNNETVPGPEPESEPAPEAGEITPSGKKNKKNKKKKQSLSLAPDETPASEPSTPAAAADGNADLPVAPEDSSLKTDQEPMREEPTGSQPTVNSVAETPDLSMAEEAVPMTAAQKKKAKKEKKKKRQSALLDEPPASESIEEADAKDVTSEGAQMPPEVPSEQQSSEPILDAIEHAEATADHSQEQTKEDVSLHADRSPDSDGEYVLVPEHVSYGSNDENTPQAASTESDVAQANSELEKQPSTQENVSDANEATPAETPSAADQPAKEESSPTPAMEGGAAVEEREAAQKDIPEDSPDKTIEHSDTPGDSLTAKEVGAEVVSTETTEETDQGGAVPDFEAGSEGLIQDDQPSASSKKKDKKKKKKRQSLALDDEQSPSTKEELTGESSSDRVPEPPGVDESAPIPSAPEEQQKPETDATETVTESAAEPAPSSASEEPESTAEAPSNEATQEPTADETQTAESTEGAQTAKSKKKAKKDKKKRKSVSFEVEEPLTQPSEPEHPGETVTPHEDPKPEEEPTAQKSPTEGLQPAETVSESLTRGGPDIATEPEQPEQPEPSAEATEVIEQHNQVAEPFPGPITEELAVVEETAAAPLDDAASQLQEQKDLSETLWSETQEDGVKSVQDAESLDEKTEEPAVQPSLEGNESIKPEASPEQAESEPQTPIDDGEQGAGPSKSKKNKKKKKRNTLESTDDVPVTPPEPSNVEPPESTTVLETDKGLDIAEPDTTVSETVQEEEKPEEESSGFISAKAKKKAKKDKKRQSKILDSSNDAVDIPETAPDISEQAPPDTPSGEADGPDAKFSQEPSEAVSTEAKSSEPSPETALTPVEDDGKENQSHDTEPHGGNDKDLTWTDHMVSSQVEQQQVTPSDRPSQPAHETEPTSIGEAARSIDAEQLENNADDGLERSGEEGTRVKNEIVSEEPEMGLLEIPREEKEEISSQGEDTIQVRSDAQVEESAKAAVEGTLEDSMSQEHAPESVPKGGDATTKDQSTDIEVNDPSKSEDILEPENEELPLSTAGKKKKKDKKKKKAQQETKTAETLQDDLVDAMQEESPTSREMTDTTLPVVESQANPVAEPSHELPEPQKAAETAAEDKNMEETLEVKQDVPPAEDGFQEAPALSRKKSKKDKKRERLAQKAAVESRENESKEEQLATEEHLIPPSDAQPTELATPVSTQALMTPTETTVDAGERELHSSAVQSTVPVEDNPKAIEMSESQTVESLQSLEAPNQAFERGILLNEDVATSPEELPAVEKSAADERATEPIIEEAALSRKTSKKKAKKAKKQAQEQQEKNTTPAPAELGEDSIVETTPAIPSKPDPAENPSDVTEANVSEEQGTQLENSEQLVPSDAARPQETLEQTLNMNNQTDDVLSMEQEKEGNFQAEPSQGLENRNDQVAEDSVESQPEPTAAVARKLSKKEKRKAKKKSAKDVIEPSEEPELRNPTDSIGASVSMTDQAKTDQDPFLTVASDKHMVEEVPQPLEVEPEALGVHQGAADEDNWPAIDWEKGKVEIKEQTPLSSPEAHAVPFEPAIAEFDETAIPEGLLRRQSLSREEQLLGGNDGSSQHTGADETKAIPQEGGVMIEPSAVAETEQSAGLKAESMSSQVAPKAIQEETVQHPENELARDQAKSATEVVPSKQSKVGSIFPNLERGSFRRPVPGQVLMSVKDRAEDETIDQNADDNSAVKVSEAPIPAGEPEESHLQGQQDEKSPEPTISTRDLSLEEPTKMQDTSSTPVNLAVDVEVDPSYNVSVISDGLGNETKSIEIEWKDDGDKRTQEVETPLHAPLPLHEQKSSLVSQTSPVDMDWDERIPRNDSSCGLRRSPSIHGRHNHPPRTWSLEDTPIIKAVTPPPLFGGPAGATADMSSPPRTPLQPIAEQESEVRVEQASGFRSMVSEHGTPRLEMKPEHVLPRPETPIRKFTDNALARQTWPVADNDMFKSSEDEDAALFVKKRRPGNEWPAEVLKTPDQGMPILRPTSVSSIKSVQSNHSVTGGQRSLRRTSRNTSGDLRATSQAQESHSPQPHATPQPPQPPPSDLNIERIASSSSYDPVTDKGKRPIRAMTDVYEGWGETPSSPRSPSRPPSIRHRRSMQHLQELEARLDQLISENRLLIAAREAAEDKLRNASVARRKSDHTLNERSADLRDREAEVENLKNSVEWLQKEVTRLTEENEGLATTNSNLTAAHAKEIESVRESSSRQLDDLRSRYEQLSMEVQNTVRHEIETALARKDNELRRLREELETARDKVSQLQQQIAASLHDNVLVFRDEDHFDAACQKLCGHVQQWVLRFSKHSDHRRCRKLAEIQDEKIADRFDNAILDGYDADTYLADRVRRRNIFMSVVMTMVWEFVFTRYLFGMDREQRQKLKSLEKQLSEVGPRSAVHRWRAITLTLLSKRPAFARQRESDTEAVALEIFETLSRLLPPPSHVEAQLLESLRKVLRVAVNLSIEMRTQLAEYIMLPPLQPEYDTNGDLARQVYFNASLMNERSGETTSNEELESQQAVVRVVLFPLVVKKGNDTGEGEDEVVVCPAQVLVARPDKDPRASKVFSSDRMSLDGTKSVHSVAPSSTMDISNVI</sequence>
<reference evidence="2" key="2">
    <citation type="submission" date="2020-04" db="EMBL/GenBank/DDBJ databases">
        <authorList>
            <person name="Santos R.A.C."/>
            <person name="Steenwyk J.L."/>
            <person name="Rivero-Menendez O."/>
            <person name="Mead M.E."/>
            <person name="Silva L.P."/>
            <person name="Bastos R.W."/>
            <person name="Alastruey-Izquierdo A."/>
            <person name="Goldman G.H."/>
            <person name="Rokas A."/>
        </authorList>
    </citation>
    <scope>NUCLEOTIDE SEQUENCE</scope>
    <source>
        <strain evidence="2">CNM-CM6805</strain>
    </source>
</reference>
<feature type="compositionally biased region" description="Basic and acidic residues" evidence="1">
    <location>
        <begin position="3293"/>
        <end position="3317"/>
    </location>
</feature>
<feature type="compositionally biased region" description="Polar residues" evidence="1">
    <location>
        <begin position="2526"/>
        <end position="2544"/>
    </location>
</feature>
<feature type="compositionally biased region" description="Basic residues" evidence="1">
    <location>
        <begin position="3038"/>
        <end position="3048"/>
    </location>
</feature>
<feature type="compositionally biased region" description="Low complexity" evidence="1">
    <location>
        <begin position="861"/>
        <end position="873"/>
    </location>
</feature>
<feature type="compositionally biased region" description="Pro residues" evidence="1">
    <location>
        <begin position="334"/>
        <end position="346"/>
    </location>
</feature>
<feature type="region of interest" description="Disordered" evidence="1">
    <location>
        <begin position="4869"/>
        <end position="4891"/>
    </location>
</feature>
<feature type="compositionally biased region" description="Low complexity" evidence="1">
    <location>
        <begin position="841"/>
        <end position="850"/>
    </location>
</feature>